<name>A0A3N5B6L6_9BACI</name>
<keyword evidence="1" id="KW-1133">Transmembrane helix</keyword>
<feature type="transmembrane region" description="Helical" evidence="1">
    <location>
        <begin position="79"/>
        <end position="103"/>
    </location>
</feature>
<evidence type="ECO:0000256" key="1">
    <source>
        <dbReference type="SAM" id="Phobius"/>
    </source>
</evidence>
<feature type="transmembrane region" description="Helical" evidence="1">
    <location>
        <begin position="310"/>
        <end position="329"/>
    </location>
</feature>
<feature type="transmembrane region" description="Helical" evidence="1">
    <location>
        <begin position="414"/>
        <end position="439"/>
    </location>
</feature>
<feature type="transmembrane region" description="Helical" evidence="1">
    <location>
        <begin position="45"/>
        <end position="67"/>
    </location>
</feature>
<dbReference type="EMBL" id="RKRF01000009">
    <property type="protein sequence ID" value="RPF53336.1"/>
    <property type="molecule type" value="Genomic_DNA"/>
</dbReference>
<protein>
    <submittedName>
        <fullName evidence="3">Nucleoside recognition membrane protein YjiH</fullName>
    </submittedName>
</protein>
<feature type="transmembrane region" description="Helical" evidence="1">
    <location>
        <begin position="385"/>
        <end position="408"/>
    </location>
</feature>
<reference evidence="3 4" key="1">
    <citation type="submission" date="2018-11" db="EMBL/GenBank/DDBJ databases">
        <title>Genomic Encyclopedia of Type Strains, Phase IV (KMG-IV): sequencing the most valuable type-strain genomes for metagenomic binning, comparative biology and taxonomic classification.</title>
        <authorList>
            <person name="Goeker M."/>
        </authorList>
    </citation>
    <scope>NUCLEOTIDE SEQUENCE [LARGE SCALE GENOMIC DNA]</scope>
    <source>
        <strain evidence="3 4">DSM 18090</strain>
    </source>
</reference>
<comment type="caution">
    <text evidence="3">The sequence shown here is derived from an EMBL/GenBank/DDBJ whole genome shotgun (WGS) entry which is preliminary data.</text>
</comment>
<accession>A0A3N5B6L6</accession>
<evidence type="ECO:0000313" key="3">
    <source>
        <dbReference type="EMBL" id="RPF53336.1"/>
    </source>
</evidence>
<keyword evidence="1" id="KW-0812">Transmembrane</keyword>
<dbReference type="Pfam" id="PF07670">
    <property type="entry name" value="Gate"/>
    <property type="match status" value="1"/>
</dbReference>
<feature type="transmembrane region" description="Helical" evidence="1">
    <location>
        <begin position="123"/>
        <end position="147"/>
    </location>
</feature>
<evidence type="ECO:0000259" key="2">
    <source>
        <dbReference type="Pfam" id="PF07670"/>
    </source>
</evidence>
<keyword evidence="4" id="KW-1185">Reference proteome</keyword>
<proteinExistence type="predicted"/>
<dbReference type="Proteomes" id="UP000276443">
    <property type="component" value="Unassembled WGS sequence"/>
</dbReference>
<gene>
    <name evidence="3" type="ORF">EDC24_1834</name>
</gene>
<feature type="transmembrane region" description="Helical" evidence="1">
    <location>
        <begin position="201"/>
        <end position="220"/>
    </location>
</feature>
<organism evidence="3 4">
    <name type="scientific">Aquisalibacillus elongatus</name>
    <dbReference type="NCBI Taxonomy" id="485577"/>
    <lineage>
        <taxon>Bacteria</taxon>
        <taxon>Bacillati</taxon>
        <taxon>Bacillota</taxon>
        <taxon>Bacilli</taxon>
        <taxon>Bacillales</taxon>
        <taxon>Bacillaceae</taxon>
        <taxon>Aquisalibacillus</taxon>
    </lineage>
</organism>
<feature type="transmembrane region" description="Helical" evidence="1">
    <location>
        <begin position="226"/>
        <end position="247"/>
    </location>
</feature>
<keyword evidence="1" id="KW-0472">Membrane</keyword>
<dbReference type="InterPro" id="IPR011642">
    <property type="entry name" value="Gate_dom"/>
</dbReference>
<feature type="domain" description="Nucleoside transporter/FeoB GTPase Gate" evidence="2">
    <location>
        <begin position="128"/>
        <end position="223"/>
    </location>
</feature>
<feature type="transmembrane region" description="Helical" evidence="1">
    <location>
        <begin position="357"/>
        <end position="378"/>
    </location>
</feature>
<evidence type="ECO:0000313" key="4">
    <source>
        <dbReference type="Proteomes" id="UP000276443"/>
    </source>
</evidence>
<sequence length="440" mass="48693">MAQLKFILLSLIGLFLFMIPIPYDDSTSVPVAVLAGMFEDQLGDTITAVAMVIIIISALMSIIAKLFPERFHKESYLGSVFNVSGFWLLVRIVGMIFIIFTYYQIGWEGIYSSDTGGMILTSLMPALVAVFLVASYLLPLLLNYGLLEFIGSLFSKIMRPVFKLPGRSTVDNLASWLGDGTIGVLLTSRQYEEGYYSKREAAVIGTTFSVVSITFTITVVDYVNLMHMFLPLYLTIVVAGLAAAIIMPRIPPLSRIPDTYYTDEPKSHDETTPEGYNVVTWGYKKATERAKQSPNVFGFVKEGTKNAMDMWFGVLPVVMAIGTLGVIIAEKTIFFDIIGAPFVPLLELMQVPEAQEAAKTILVGFTDMFLPAIMISGVEHEITRFIVAALSITQLIYLSEVGGVLLASKVPVNFWRLVVIFLLRTLITLPIIILMAHLIF</sequence>
<dbReference type="AlphaFoldDB" id="A0A3N5B6L6"/>